<keyword evidence="2" id="KW-1133">Transmembrane helix</keyword>
<feature type="region of interest" description="Disordered" evidence="1">
    <location>
        <begin position="279"/>
        <end position="369"/>
    </location>
</feature>
<organism evidence="4 5">
    <name type="scientific">Natranaerovirga pectinivora</name>
    <dbReference type="NCBI Taxonomy" id="682400"/>
    <lineage>
        <taxon>Bacteria</taxon>
        <taxon>Bacillati</taxon>
        <taxon>Bacillota</taxon>
        <taxon>Clostridia</taxon>
        <taxon>Lachnospirales</taxon>
        <taxon>Natranaerovirgaceae</taxon>
        <taxon>Natranaerovirga</taxon>
    </lineage>
</organism>
<dbReference type="InterPro" id="IPR018392">
    <property type="entry name" value="LysM"/>
</dbReference>
<evidence type="ECO:0000259" key="3">
    <source>
        <dbReference type="PROSITE" id="PS51782"/>
    </source>
</evidence>
<dbReference type="Pfam" id="PF01476">
    <property type="entry name" value="LysM"/>
    <property type="match status" value="1"/>
</dbReference>
<dbReference type="EMBL" id="SMAL01000012">
    <property type="protein sequence ID" value="TCT12306.1"/>
    <property type="molecule type" value="Genomic_DNA"/>
</dbReference>
<keyword evidence="2" id="KW-0472">Membrane</keyword>
<evidence type="ECO:0000313" key="4">
    <source>
        <dbReference type="EMBL" id="TCT12306.1"/>
    </source>
</evidence>
<evidence type="ECO:0000256" key="2">
    <source>
        <dbReference type="SAM" id="Phobius"/>
    </source>
</evidence>
<dbReference type="InterPro" id="IPR036779">
    <property type="entry name" value="LysM_dom_sf"/>
</dbReference>
<keyword evidence="2" id="KW-0812">Transmembrane</keyword>
<feature type="transmembrane region" description="Helical" evidence="2">
    <location>
        <begin position="242"/>
        <end position="262"/>
    </location>
</feature>
<dbReference type="PROSITE" id="PS51782">
    <property type="entry name" value="LYSM"/>
    <property type="match status" value="1"/>
</dbReference>
<dbReference type="AlphaFoldDB" id="A0A4R3MIT3"/>
<comment type="caution">
    <text evidence="4">The sequence shown here is derived from an EMBL/GenBank/DDBJ whole genome shotgun (WGS) entry which is preliminary data.</text>
</comment>
<sequence>MYLWGAVIMIEILNTYDKNIKEENLKSISQLPKNVRQMGEVSSNNKKIFIEDYVYTYLYQYASLDLDNSQIAILLGNYYKYNDEKILLISGAVQAKYFLNHQSGIILTSETWTYIYDKVKEYFDNLEILGWMFSHPGYSIGINDQIGKVHTDNFPGSDKVLFVIDPIEKDDAFYLYENQKLRQQNGYYVYYERNEKMHQYMLNYRISKEKSEPEPEEEVIVNYRRQVRNRRQEVYHKKLVNMLYAVSGALAIIVLVIGVALMDNYDKMKDLEATINNLSINGPNIDKEGSNKEPEDANENNKDNEDKESKDEDSNNKEENSPVGSNNPAIESANNTTQSNSTQNNPTQINNTQTNNTPANSAQNETTATVNPVDTYHTYIVKEGDTLAYICFQHYSNVDMMREVMAFNNISNPNLIYVGQNIKLPQPKRTLN</sequence>
<reference evidence="4 5" key="1">
    <citation type="submission" date="2019-03" db="EMBL/GenBank/DDBJ databases">
        <title>Genomic Encyclopedia of Type Strains, Phase IV (KMG-IV): sequencing the most valuable type-strain genomes for metagenomic binning, comparative biology and taxonomic classification.</title>
        <authorList>
            <person name="Goeker M."/>
        </authorList>
    </citation>
    <scope>NUCLEOTIDE SEQUENCE [LARGE SCALE GENOMIC DNA]</scope>
    <source>
        <strain evidence="4 5">DSM 24629</strain>
    </source>
</reference>
<dbReference type="Gene3D" id="3.40.140.10">
    <property type="entry name" value="Cytidine Deaminase, domain 2"/>
    <property type="match status" value="1"/>
</dbReference>
<feature type="compositionally biased region" description="Low complexity" evidence="1">
    <location>
        <begin position="332"/>
        <end position="364"/>
    </location>
</feature>
<dbReference type="OrthoDB" id="3292458at2"/>
<name>A0A4R3MIT3_9FIRM</name>
<accession>A0A4R3MIT3</accession>
<evidence type="ECO:0000313" key="5">
    <source>
        <dbReference type="Proteomes" id="UP000294902"/>
    </source>
</evidence>
<proteinExistence type="predicted"/>
<dbReference type="SUPFAM" id="SSF54106">
    <property type="entry name" value="LysM domain"/>
    <property type="match status" value="1"/>
</dbReference>
<feature type="compositionally biased region" description="Basic and acidic residues" evidence="1">
    <location>
        <begin position="285"/>
        <end position="320"/>
    </location>
</feature>
<dbReference type="Proteomes" id="UP000294902">
    <property type="component" value="Unassembled WGS sequence"/>
</dbReference>
<keyword evidence="5" id="KW-1185">Reference proteome</keyword>
<feature type="domain" description="LysM" evidence="3">
    <location>
        <begin position="377"/>
        <end position="424"/>
    </location>
</feature>
<gene>
    <name evidence="4" type="ORF">EDC18_11278</name>
</gene>
<protein>
    <submittedName>
        <fullName evidence="4">LysM domain-containing protein</fullName>
    </submittedName>
</protein>
<dbReference type="SMART" id="SM00257">
    <property type="entry name" value="LysM"/>
    <property type="match status" value="1"/>
</dbReference>
<evidence type="ECO:0000256" key="1">
    <source>
        <dbReference type="SAM" id="MobiDB-lite"/>
    </source>
</evidence>
<dbReference type="CDD" id="cd00118">
    <property type="entry name" value="LysM"/>
    <property type="match status" value="1"/>
</dbReference>
<dbReference type="Gene3D" id="3.10.350.10">
    <property type="entry name" value="LysM domain"/>
    <property type="match status" value="1"/>
</dbReference>